<dbReference type="Proteomes" id="UP001372834">
    <property type="component" value="Unassembled WGS sequence"/>
</dbReference>
<accession>A0AAN8PJQ5</accession>
<dbReference type="AlphaFoldDB" id="A0AAN8PJQ5"/>
<protein>
    <submittedName>
        <fullName evidence="2">Uncharacterized protein</fullName>
    </submittedName>
</protein>
<proteinExistence type="predicted"/>
<name>A0AAN8PJQ5_POLSC</name>
<evidence type="ECO:0000313" key="3">
    <source>
        <dbReference type="Proteomes" id="UP001372834"/>
    </source>
</evidence>
<feature type="compositionally biased region" description="Basic residues" evidence="1">
    <location>
        <begin position="93"/>
        <end position="108"/>
    </location>
</feature>
<evidence type="ECO:0000313" key="2">
    <source>
        <dbReference type="EMBL" id="KAK6636107.1"/>
    </source>
</evidence>
<dbReference type="EMBL" id="JAWJWE010000004">
    <property type="protein sequence ID" value="KAK6636107.1"/>
    <property type="molecule type" value="Genomic_DNA"/>
</dbReference>
<organism evidence="2 3">
    <name type="scientific">Polyplax serrata</name>
    <name type="common">Common mouse louse</name>
    <dbReference type="NCBI Taxonomy" id="468196"/>
    <lineage>
        <taxon>Eukaryota</taxon>
        <taxon>Metazoa</taxon>
        <taxon>Ecdysozoa</taxon>
        <taxon>Arthropoda</taxon>
        <taxon>Hexapoda</taxon>
        <taxon>Insecta</taxon>
        <taxon>Pterygota</taxon>
        <taxon>Neoptera</taxon>
        <taxon>Paraneoptera</taxon>
        <taxon>Psocodea</taxon>
        <taxon>Troctomorpha</taxon>
        <taxon>Phthiraptera</taxon>
        <taxon>Anoplura</taxon>
        <taxon>Polyplacidae</taxon>
        <taxon>Polyplax</taxon>
    </lineage>
</organism>
<reference evidence="2 3" key="1">
    <citation type="submission" date="2023-10" db="EMBL/GenBank/DDBJ databases">
        <title>Genomes of two closely related lineages of the louse Polyplax serrata with different host specificities.</title>
        <authorList>
            <person name="Martinu J."/>
            <person name="Tarabai H."/>
            <person name="Stefka J."/>
            <person name="Hypsa V."/>
        </authorList>
    </citation>
    <scope>NUCLEOTIDE SEQUENCE [LARGE SCALE GENOMIC DNA]</scope>
    <source>
        <strain evidence="2">HR10_N</strain>
    </source>
</reference>
<feature type="compositionally biased region" description="Basic and acidic residues" evidence="1">
    <location>
        <begin position="74"/>
        <end position="88"/>
    </location>
</feature>
<sequence length="155" mass="18430">MVNYSCRKRFWERKVDNNKKEEKRSRLVCKMIFENRRSCTYQQNTQTKIDNENAGATYLRIIRRSQEGEEEPEMDGRKPLQDKKDKTPLTRRPPAKSHKTEKKDRRRVASLLNCPPEPFIKEGFLSLIMQSIKQYFDDKNVKLDKAYIAADDLKT</sequence>
<feature type="region of interest" description="Disordered" evidence="1">
    <location>
        <begin position="63"/>
        <end position="110"/>
    </location>
</feature>
<comment type="caution">
    <text evidence="2">The sequence shown here is derived from an EMBL/GenBank/DDBJ whole genome shotgun (WGS) entry which is preliminary data.</text>
</comment>
<gene>
    <name evidence="2" type="ORF">RUM43_009759</name>
</gene>
<evidence type="ECO:0000256" key="1">
    <source>
        <dbReference type="SAM" id="MobiDB-lite"/>
    </source>
</evidence>